<proteinExistence type="predicted"/>
<evidence type="ECO:0000256" key="3">
    <source>
        <dbReference type="ARBA" id="ARBA00022723"/>
    </source>
</evidence>
<comment type="subcellular location">
    <subcellularLocation>
        <location evidence="1">Cytoplasm</location>
    </subcellularLocation>
</comment>
<keyword evidence="9" id="KW-1185">Reference proteome</keyword>
<dbReference type="GO" id="GO:0008270">
    <property type="term" value="F:zinc ion binding"/>
    <property type="evidence" value="ECO:0007669"/>
    <property type="project" value="UniProtKB-KW"/>
</dbReference>
<keyword evidence="2" id="KW-0963">Cytoplasm</keyword>
<reference evidence="8" key="1">
    <citation type="submission" date="2020-11" db="EMBL/GenBank/DDBJ databases">
        <authorList>
            <person name="Tran Van P."/>
        </authorList>
    </citation>
    <scope>NUCLEOTIDE SEQUENCE</scope>
</reference>
<keyword evidence="4" id="KW-0863">Zinc-finger</keyword>
<evidence type="ECO:0000313" key="8">
    <source>
        <dbReference type="EMBL" id="CAD7240869.1"/>
    </source>
</evidence>
<dbReference type="GO" id="GO:0002376">
    <property type="term" value="P:immune system process"/>
    <property type="evidence" value="ECO:0007669"/>
    <property type="project" value="UniProtKB-KW"/>
</dbReference>
<evidence type="ECO:0000256" key="2">
    <source>
        <dbReference type="ARBA" id="ARBA00022490"/>
    </source>
</evidence>
<dbReference type="EMBL" id="LR899587">
    <property type="protein sequence ID" value="CAD7240869.1"/>
    <property type="molecule type" value="Genomic_DNA"/>
</dbReference>
<dbReference type="PROSITE" id="PS51981">
    <property type="entry name" value="ZF_RZ"/>
    <property type="match status" value="1"/>
</dbReference>
<protein>
    <recommendedName>
        <fullName evidence="7">RZ-type domain-containing protein</fullName>
    </recommendedName>
</protein>
<evidence type="ECO:0000256" key="5">
    <source>
        <dbReference type="ARBA" id="ARBA00022833"/>
    </source>
</evidence>
<dbReference type="OrthoDB" id="2423195at2759"/>
<accession>A0A7R8X543</accession>
<gene>
    <name evidence="8" type="ORF">DSTB1V02_LOCUS874</name>
</gene>
<evidence type="ECO:0000256" key="4">
    <source>
        <dbReference type="ARBA" id="ARBA00022771"/>
    </source>
</evidence>
<dbReference type="GO" id="GO:0005737">
    <property type="term" value="C:cytoplasm"/>
    <property type="evidence" value="ECO:0007669"/>
    <property type="project" value="UniProtKB-SubCell"/>
</dbReference>
<keyword evidence="5" id="KW-0862">Zinc</keyword>
<evidence type="ECO:0000256" key="6">
    <source>
        <dbReference type="ARBA" id="ARBA00022859"/>
    </source>
</evidence>
<evidence type="ECO:0000256" key="1">
    <source>
        <dbReference type="ARBA" id="ARBA00004496"/>
    </source>
</evidence>
<sequence>MAELCAWQCHNDCPMKLKCTKKCHEMCDREPCDQPCPKKIKKCNHPCIGLCGEPCPPICRICNPEELADLKIYKNETDTDARFLYLPDCGHCIEVEAMDRHMNMESEEIGMKKCPRCDTVIWSSVRYGNTIRQLYRDVAAVKQKALGDPKKYQDDFRKSFHNFKQLSASPFLESEFQALQASAKSKVGQIERFRNASYTPIIINEFELALFKNQKEVLRKLDAAVQGHSDAVRARLVRRAKMIADRVLSRTRGFNDWELKALAGEVARLQLFGLYWKLQVMASVFTRRFFRKEIAGAASRFPEAMEHIRKAEVHLLSLEIFTDAMVEEVRRELDAASRICGELGISKQERITILQAMHLGQGRWCKCPNGHIYAIGERGGAMLESKCNECGDKDRRN</sequence>
<dbReference type="Proteomes" id="UP000677054">
    <property type="component" value="Unassembled WGS sequence"/>
</dbReference>
<dbReference type="Pfam" id="PF20173">
    <property type="entry name" value="ZnF_RZ-type"/>
    <property type="match status" value="1"/>
</dbReference>
<keyword evidence="6" id="KW-0391">Immunity</keyword>
<feature type="domain" description="RZ-type" evidence="7">
    <location>
        <begin position="345"/>
        <end position="397"/>
    </location>
</feature>
<keyword evidence="3" id="KW-0479">Metal-binding</keyword>
<dbReference type="InterPro" id="IPR046439">
    <property type="entry name" value="ZF_RZ_dom"/>
</dbReference>
<dbReference type="AlphaFoldDB" id="A0A7R8X543"/>
<organism evidence="8">
    <name type="scientific">Darwinula stevensoni</name>
    <dbReference type="NCBI Taxonomy" id="69355"/>
    <lineage>
        <taxon>Eukaryota</taxon>
        <taxon>Metazoa</taxon>
        <taxon>Ecdysozoa</taxon>
        <taxon>Arthropoda</taxon>
        <taxon>Crustacea</taxon>
        <taxon>Oligostraca</taxon>
        <taxon>Ostracoda</taxon>
        <taxon>Podocopa</taxon>
        <taxon>Podocopida</taxon>
        <taxon>Darwinulocopina</taxon>
        <taxon>Darwinuloidea</taxon>
        <taxon>Darwinulidae</taxon>
        <taxon>Darwinula</taxon>
    </lineage>
</organism>
<name>A0A7R8X543_9CRUS</name>
<evidence type="ECO:0000313" key="9">
    <source>
        <dbReference type="Proteomes" id="UP000677054"/>
    </source>
</evidence>
<dbReference type="EMBL" id="CAJPEV010000070">
    <property type="protein sequence ID" value="CAG0880042.1"/>
    <property type="molecule type" value="Genomic_DNA"/>
</dbReference>
<evidence type="ECO:0000259" key="7">
    <source>
        <dbReference type="PROSITE" id="PS51981"/>
    </source>
</evidence>